<accession>A0A9F7RGB3</accession>
<dbReference type="OrthoDB" id="8941791at2759"/>
<dbReference type="RefSeq" id="XP_053535963.1">
    <property type="nucleotide sequence ID" value="XM_053679988.1"/>
</dbReference>
<keyword evidence="1" id="KW-1185">Reference proteome</keyword>
<reference evidence="1" key="1">
    <citation type="journal article" date="2016" name="Nat. Commun.">
        <title>The channel catfish genome sequence provides insights into the evolution of scale formation in teleosts.</title>
        <authorList>
            <person name="Liu Z."/>
            <person name="Liu S."/>
            <person name="Yao J."/>
            <person name="Bao L."/>
            <person name="Zhang J."/>
            <person name="Li Y."/>
            <person name="Jiang C."/>
            <person name="Sun L."/>
            <person name="Wang R."/>
            <person name="Zhang Y."/>
            <person name="Zhou T."/>
            <person name="Zeng Q."/>
            <person name="Fu Q."/>
            <person name="Gao S."/>
            <person name="Li N."/>
            <person name="Koren S."/>
            <person name="Jiang Y."/>
            <person name="Zimin A."/>
            <person name="Xu P."/>
            <person name="Phillippy A.M."/>
            <person name="Geng X."/>
            <person name="Song L."/>
            <person name="Sun F."/>
            <person name="Li C."/>
            <person name="Wang X."/>
            <person name="Chen A."/>
            <person name="Jin Y."/>
            <person name="Yuan Z."/>
            <person name="Yang Y."/>
            <person name="Tan S."/>
            <person name="Peatman E."/>
            <person name="Lu J."/>
            <person name="Qin Z."/>
            <person name="Dunham R."/>
            <person name="Li Z."/>
            <person name="Sonstegard T."/>
            <person name="Feng J."/>
            <person name="Danzmann R.G."/>
            <person name="Schroeder S."/>
            <person name="Scheffler B."/>
            <person name="Duke M.V."/>
            <person name="Ballard L."/>
            <person name="Kucuktas H."/>
            <person name="Kaltenboeck L."/>
            <person name="Liu H."/>
            <person name="Armbruster J."/>
            <person name="Xie Y."/>
            <person name="Kirby M.L."/>
            <person name="Tian Y."/>
            <person name="Flanagan M.E."/>
            <person name="Mu W."/>
            <person name="Waldbieser G.C."/>
        </authorList>
    </citation>
    <scope>NUCLEOTIDE SEQUENCE [LARGE SCALE GENOMIC DNA]</scope>
    <source>
        <strain evidence="1">SDA103</strain>
    </source>
</reference>
<evidence type="ECO:0000313" key="1">
    <source>
        <dbReference type="Proteomes" id="UP000221080"/>
    </source>
</evidence>
<name>A0A9F7RGB3_ICTPU</name>
<gene>
    <name evidence="2" type="primary">LOC108262008</name>
</gene>
<proteinExistence type="predicted"/>
<sequence length="1533" mass="165121">MPSNPELRNNTYTQVENSINNTVNTLLNNFGSDPLKPTTSNFTSSENEVTGYMEYNLKVSLNQTGNATVPTSPEPSSTINGSAVVQTRLVFNSSSPVLNETAVLSALQALLNSTLSNLSEPVKVLNYTIEEISNGSYTVNITFSISNISMPSNPDLRNNTYTQVENIINNTVNTLLNNFGSDPLKPTTSNFTSSENEVTGYMEYNLKVSLNQTGNATVPTSPEPPSTINGSAVVQTRLVFNSSSPVLNETAVLSALQALLNSTLSNLTEPVKVLNYTIEEISNGSYAVNITFSISNISMPSNPDLRNNTYTQVENIINNTVNTLLNNFGSDPLKPTTSNFTSSENEVTGYMEYNLKVSLNQTGNATVPTSPEPSSTINGSAVVQTRLVFNSSSPVLNETAVLSALQALLNSTLSNLSEPVKVLNYTIEEISNGSYAVNITFSISNISIPSNPELRNNTYTQVENIINNTVNTLLNNFGSDPLKPTTSNFTSSENEVTGYMEYNLKVSLNQTGNATVPTSPEPPSTINGSAVVQTRLVFNSSSPVLNETAVLSALQALLNSTLSNLTEPVKVLNYTIEEISNGSYAVNITFSISNISIPSNPELRNNTYTQVENIINNTVNTHLNNFGSDPLKPTTSNFTSSENEVTGYMEYNLKVSLNQTGNATVPTSPEPPSTINGSAVVQTRLVFNSSSPVLNETAVLSALQALLNSTLSNLSEPVKVLNYTIEEISNGSYTVNITFSISNISMPSNPELRNNTYTQVENIINNTVNTLLNNFGSDPLKPTTSNFTSSENEVTGYMEYNLKVSLNQTGNATVPTSPEPPSTINGSAVVQTRLVFNSSSPVLNETAVLSALQALLNSTLSNLTEPVKVLNYTIEEISNGSYAVNITFSISNISMPSNPDLRNNTYTQVENIINNTVNTLLNNFGSDPLKPTTSNFTSSENEVTGYMEYNLKVSLNQTGNATVPTSPEPPSTINGSAVVQTRLVFNSSSPVLNETAVLSALQALLNSTLSNLTEPVKVLNYTIEEISNGSYAVNITFSISNISMPSNPDLRNNTYTQLENIINNTVNTLLNNFGSDPLKPTTSNFTSSENEVTGYMEYNLKVSLNQTGNATVPTSPEPPSTINGSAVVQTRLVFNSSSPVLNETAVLSALQALLNSTLSNLTEPVKVLNYTIEEISNGSYAVNITFSISNISMPSNPDLRNNTYTQVENIINNTVNTLLNNFGSDPLKPTTSNFTSSENEVTGYMEYNLKVSLNQTGNATVPTSPEPPSTINGSAVVQTRLVFNSSSPVLNETAVLSALQALLNSTLSNLTEPVKVLNYTIEEISNGSYAVNITFSISNISIPSNPELRNNTYTQVENIINNTVNTLLNNFGSDPLKPTTSNFTSSENEVTGYMEYNLKVSLNQTGNATVPTSPEPPSTINGSAVVQTRLVFNSSSPVLNETAVLSALQALLNSTLSNLTEPVKVLNYTIEEISNGSYAVNITFSISNISIPSNPELRNNTYTQVENIINNTVNTLLNNFGSDPLKPTTSNFT</sequence>
<protein>
    <submittedName>
        <fullName evidence="2">Uncharacterized protein LOC108262008</fullName>
    </submittedName>
</protein>
<reference evidence="2" key="2">
    <citation type="submission" date="2025-08" db="UniProtKB">
        <authorList>
            <consortium name="RefSeq"/>
        </authorList>
    </citation>
    <scope>IDENTIFICATION</scope>
    <source>
        <tissue evidence="2">Blood</tissue>
    </source>
</reference>
<organism evidence="1 2">
    <name type="scientific">Ictalurus punctatus</name>
    <name type="common">Channel catfish</name>
    <name type="synonym">Silurus punctatus</name>
    <dbReference type="NCBI Taxonomy" id="7998"/>
    <lineage>
        <taxon>Eukaryota</taxon>
        <taxon>Metazoa</taxon>
        <taxon>Chordata</taxon>
        <taxon>Craniata</taxon>
        <taxon>Vertebrata</taxon>
        <taxon>Euteleostomi</taxon>
        <taxon>Actinopterygii</taxon>
        <taxon>Neopterygii</taxon>
        <taxon>Teleostei</taxon>
        <taxon>Ostariophysi</taxon>
        <taxon>Siluriformes</taxon>
        <taxon>Ictaluridae</taxon>
        <taxon>Ictalurus</taxon>
    </lineage>
</organism>
<evidence type="ECO:0000313" key="2">
    <source>
        <dbReference type="RefSeq" id="XP_053535963.1"/>
    </source>
</evidence>
<dbReference type="GeneID" id="108262008"/>
<dbReference type="Proteomes" id="UP000221080">
    <property type="component" value="Chromosome 3"/>
</dbReference>
<dbReference type="KEGG" id="ipu:108262008"/>